<dbReference type="InterPro" id="IPR036397">
    <property type="entry name" value="RNaseH_sf"/>
</dbReference>
<dbReference type="Pfam" id="PF13456">
    <property type="entry name" value="RVT_3"/>
    <property type="match status" value="1"/>
</dbReference>
<dbReference type="InterPro" id="IPR043502">
    <property type="entry name" value="DNA/RNA_pol_sf"/>
</dbReference>
<name>A0AA88VG67_9ASTE</name>
<dbReference type="GO" id="GO:0003676">
    <property type="term" value="F:nucleic acid binding"/>
    <property type="evidence" value="ECO:0007669"/>
    <property type="project" value="InterPro"/>
</dbReference>
<dbReference type="SUPFAM" id="SSF53098">
    <property type="entry name" value="Ribonuclease H-like"/>
    <property type="match status" value="1"/>
</dbReference>
<dbReference type="InterPro" id="IPR043128">
    <property type="entry name" value="Rev_trsase/Diguanyl_cyclase"/>
</dbReference>
<dbReference type="InterPro" id="IPR012337">
    <property type="entry name" value="RNaseH-like_sf"/>
</dbReference>
<dbReference type="EMBL" id="JAVXUP010001835">
    <property type="protein sequence ID" value="KAK3007702.1"/>
    <property type="molecule type" value="Genomic_DNA"/>
</dbReference>
<organism evidence="2 3">
    <name type="scientific">Escallonia herrerae</name>
    <dbReference type="NCBI Taxonomy" id="1293975"/>
    <lineage>
        <taxon>Eukaryota</taxon>
        <taxon>Viridiplantae</taxon>
        <taxon>Streptophyta</taxon>
        <taxon>Embryophyta</taxon>
        <taxon>Tracheophyta</taxon>
        <taxon>Spermatophyta</taxon>
        <taxon>Magnoliopsida</taxon>
        <taxon>eudicotyledons</taxon>
        <taxon>Gunneridae</taxon>
        <taxon>Pentapetalae</taxon>
        <taxon>asterids</taxon>
        <taxon>campanulids</taxon>
        <taxon>Escalloniales</taxon>
        <taxon>Escalloniaceae</taxon>
        <taxon>Escallonia</taxon>
    </lineage>
</organism>
<keyword evidence="3" id="KW-1185">Reference proteome</keyword>
<dbReference type="Pfam" id="PF17919">
    <property type="entry name" value="RT_RNaseH_2"/>
    <property type="match status" value="1"/>
</dbReference>
<proteinExistence type="predicted"/>
<feature type="domain" description="RNase H type-1" evidence="1">
    <location>
        <begin position="288"/>
        <end position="390"/>
    </location>
</feature>
<reference evidence="2" key="1">
    <citation type="submission" date="2022-12" db="EMBL/GenBank/DDBJ databases">
        <title>Draft genome assemblies for two species of Escallonia (Escalloniales).</title>
        <authorList>
            <person name="Chanderbali A."/>
            <person name="Dervinis C."/>
            <person name="Anghel I."/>
            <person name="Soltis D."/>
            <person name="Soltis P."/>
            <person name="Zapata F."/>
        </authorList>
    </citation>
    <scope>NUCLEOTIDE SEQUENCE</scope>
    <source>
        <strain evidence="2">UCBG64.0493</strain>
        <tissue evidence="2">Leaf</tissue>
    </source>
</reference>
<evidence type="ECO:0000259" key="1">
    <source>
        <dbReference type="PROSITE" id="PS50879"/>
    </source>
</evidence>
<accession>A0AA88VG67</accession>
<dbReference type="CDD" id="cd09279">
    <property type="entry name" value="RNase_HI_like"/>
    <property type="match status" value="1"/>
</dbReference>
<dbReference type="InterPro" id="IPR041577">
    <property type="entry name" value="RT_RNaseH_2"/>
</dbReference>
<dbReference type="PROSITE" id="PS50879">
    <property type="entry name" value="RNASE_H_1"/>
    <property type="match status" value="1"/>
</dbReference>
<dbReference type="Gene3D" id="3.30.420.10">
    <property type="entry name" value="Ribonuclease H-like superfamily/Ribonuclease H"/>
    <property type="match status" value="1"/>
</dbReference>
<sequence>MGPLAKKQKVEPTPTISFFDEDVGDDDPLVVTLWVGNFDMKRILVDSGSSAEVFFYEALQNISILSDRLQKIDTPLYSFSNHPVMCEGIIALPVTVGASPAQAQLMLDFVVVRVPSAYNVRDFVWTEECQKSFEELKHYFSSPPLLTKPDTSEDLFLCLLISEVIVSTVLIREGKDMQRSVYYMSKVLQDVEMRYPRIDKVALALITSAQKLRPYFQSHTIIVLIDQLLGKVLQNPGALGRLVNWSVELGEFDIKYKPCATMKAQALSDFVVECTVPDDPPQLIFSEVSDSWLIYVDGSSKASNNEAEYEALLAGIRLAHSLRVNSLSVHSDSQLVVNHILGEYEASDERMAQYLQAVKSKATKFKNFAICHIPRDQNAQADSLSRLTQHIFQSFPKRYTLSSFDKGVSSL</sequence>
<dbReference type="AlphaFoldDB" id="A0AA88VG67"/>
<dbReference type="Gene3D" id="3.30.70.270">
    <property type="match status" value="1"/>
</dbReference>
<comment type="caution">
    <text evidence="2">The sequence shown here is derived from an EMBL/GenBank/DDBJ whole genome shotgun (WGS) entry which is preliminary data.</text>
</comment>
<dbReference type="InterPro" id="IPR002156">
    <property type="entry name" value="RNaseH_domain"/>
</dbReference>
<dbReference type="Proteomes" id="UP001188597">
    <property type="component" value="Unassembled WGS sequence"/>
</dbReference>
<protein>
    <recommendedName>
        <fullName evidence="1">RNase H type-1 domain-containing protein</fullName>
    </recommendedName>
</protein>
<dbReference type="PANTHER" id="PTHR48475:SF1">
    <property type="entry name" value="RNASE H TYPE-1 DOMAIN-CONTAINING PROTEIN"/>
    <property type="match status" value="1"/>
</dbReference>
<gene>
    <name evidence="2" type="ORF">RJ639_013311</name>
</gene>
<dbReference type="GO" id="GO:0004523">
    <property type="term" value="F:RNA-DNA hybrid ribonuclease activity"/>
    <property type="evidence" value="ECO:0007669"/>
    <property type="project" value="InterPro"/>
</dbReference>
<evidence type="ECO:0000313" key="2">
    <source>
        <dbReference type="EMBL" id="KAK3007702.1"/>
    </source>
</evidence>
<dbReference type="PANTHER" id="PTHR48475">
    <property type="entry name" value="RIBONUCLEASE H"/>
    <property type="match status" value="1"/>
</dbReference>
<dbReference type="SUPFAM" id="SSF56672">
    <property type="entry name" value="DNA/RNA polymerases"/>
    <property type="match status" value="1"/>
</dbReference>
<evidence type="ECO:0000313" key="3">
    <source>
        <dbReference type="Proteomes" id="UP001188597"/>
    </source>
</evidence>